<dbReference type="InterPro" id="IPR036118">
    <property type="entry name" value="UreE_N_sf"/>
</dbReference>
<protein>
    <recommendedName>
        <fullName evidence="4">UreE urease accessory N-terminal domain-containing protein</fullName>
    </recommendedName>
</protein>
<evidence type="ECO:0000313" key="5">
    <source>
        <dbReference type="EMBL" id="UVS70585.1"/>
    </source>
</evidence>
<dbReference type="HAMAP" id="MF_00822">
    <property type="entry name" value="UreE"/>
    <property type="match status" value="1"/>
</dbReference>
<proteinExistence type="inferred from homology"/>
<dbReference type="Pfam" id="PF02814">
    <property type="entry name" value="UreE_N"/>
    <property type="match status" value="1"/>
</dbReference>
<dbReference type="GO" id="GO:0005737">
    <property type="term" value="C:cytoplasm"/>
    <property type="evidence" value="ECO:0007669"/>
    <property type="project" value="InterPro"/>
</dbReference>
<evidence type="ECO:0000256" key="1">
    <source>
        <dbReference type="ARBA" id="ARBA00022490"/>
    </source>
</evidence>
<dbReference type="RefSeq" id="WP_084790682.1">
    <property type="nucleotide sequence ID" value="NZ_CP103305.1"/>
</dbReference>
<dbReference type="AlphaFoldDB" id="A0A977IGP2"/>
<dbReference type="InterPro" id="IPR012406">
    <property type="entry name" value="UreE"/>
</dbReference>
<keyword evidence="3" id="KW-0143">Chaperone</keyword>
<dbReference type="GeneID" id="74946735"/>
<reference evidence="5" key="1">
    <citation type="submission" date="2022-08" db="EMBL/GenBank/DDBJ databases">
        <title>Dynamic responses of ammonia-oxidizing microbial communities induced by reactive oxygen species (ROS) in fluctuating redox aquifers.</title>
        <authorList>
            <person name="Wang P."/>
            <person name="Wang H."/>
        </authorList>
    </citation>
    <scope>NUCLEOTIDE SEQUENCE</scope>
    <source>
        <strain evidence="5">PLX03</strain>
    </source>
</reference>
<dbReference type="Gene3D" id="2.60.260.20">
    <property type="entry name" value="Urease metallochaperone UreE, N-terminal domain"/>
    <property type="match status" value="1"/>
</dbReference>
<evidence type="ECO:0000259" key="4">
    <source>
        <dbReference type="SMART" id="SM00988"/>
    </source>
</evidence>
<dbReference type="SUPFAM" id="SSF69287">
    <property type="entry name" value="Urease metallochaperone UreE, N-terminal domain"/>
    <property type="match status" value="1"/>
</dbReference>
<sequence>MTTAMITATSILGNIYRDASLKEKYRQIPGETVRISRLESQRVRMRKSSDKGTDIAIVLPPGSKLRHGDVVLLTADRMVVVELEPENVAVVEVKDNLHKDDLIEVPVRIGHTIGNLHRPIKLEGSRIYFPIQADSELEMFRKLFGHMNEHLEIRGARMVFEPEEGMDVHEH</sequence>
<evidence type="ECO:0000256" key="2">
    <source>
        <dbReference type="ARBA" id="ARBA00022596"/>
    </source>
</evidence>
<accession>A0A977IGP2</accession>
<keyword evidence="1" id="KW-0963">Cytoplasm</keyword>
<dbReference type="Proteomes" id="UP001059771">
    <property type="component" value="Chromosome"/>
</dbReference>
<evidence type="ECO:0000256" key="3">
    <source>
        <dbReference type="ARBA" id="ARBA00023186"/>
    </source>
</evidence>
<name>A0A977IGP2_9ARCH</name>
<keyword evidence="2" id="KW-0533">Nickel</keyword>
<dbReference type="GO" id="GO:0006457">
    <property type="term" value="P:protein folding"/>
    <property type="evidence" value="ECO:0007669"/>
    <property type="project" value="InterPro"/>
</dbReference>
<feature type="domain" description="UreE urease accessory N-terminal" evidence="4">
    <location>
        <begin position="11"/>
        <end position="79"/>
    </location>
</feature>
<dbReference type="InterPro" id="IPR004029">
    <property type="entry name" value="UreE_N"/>
</dbReference>
<dbReference type="GO" id="GO:0016151">
    <property type="term" value="F:nickel cation binding"/>
    <property type="evidence" value="ECO:0007669"/>
    <property type="project" value="InterPro"/>
</dbReference>
<dbReference type="PIRSF" id="PIRSF036402">
    <property type="entry name" value="Ureas_acces_UreE"/>
    <property type="match status" value="1"/>
</dbReference>
<organism evidence="5">
    <name type="scientific">Nitrososphaera viennensis</name>
    <dbReference type="NCBI Taxonomy" id="1034015"/>
    <lineage>
        <taxon>Archaea</taxon>
        <taxon>Nitrososphaerota</taxon>
        <taxon>Nitrososphaeria</taxon>
        <taxon>Nitrososphaerales</taxon>
        <taxon>Nitrososphaeraceae</taxon>
        <taxon>Nitrososphaera</taxon>
    </lineage>
</organism>
<dbReference type="SMART" id="SM00988">
    <property type="entry name" value="UreE_N"/>
    <property type="match status" value="1"/>
</dbReference>
<gene>
    <name evidence="5" type="ORF">NWT39_07305</name>
</gene>
<dbReference type="EMBL" id="CP103305">
    <property type="protein sequence ID" value="UVS70585.1"/>
    <property type="molecule type" value="Genomic_DNA"/>
</dbReference>